<accession>A0A383D566</accession>
<sequence length="66" mass="7423">MLGLIRKKNNFHPSQTKMLFRLRFLGALLATAIIASTTYINIAWAARYIDQGNGTVVDQNSGLLWQ</sequence>
<gene>
    <name evidence="1" type="ORF">METZ01_LOCUS492561</name>
</gene>
<proteinExistence type="predicted"/>
<organism evidence="1">
    <name type="scientific">marine metagenome</name>
    <dbReference type="NCBI Taxonomy" id="408172"/>
    <lineage>
        <taxon>unclassified sequences</taxon>
        <taxon>metagenomes</taxon>
        <taxon>ecological metagenomes</taxon>
    </lineage>
</organism>
<protein>
    <submittedName>
        <fullName evidence="1">Uncharacterized protein</fullName>
    </submittedName>
</protein>
<dbReference type="AlphaFoldDB" id="A0A383D566"/>
<feature type="non-terminal residue" evidence="1">
    <location>
        <position position="66"/>
    </location>
</feature>
<dbReference type="EMBL" id="UINC01214465">
    <property type="protein sequence ID" value="SVE39707.1"/>
    <property type="molecule type" value="Genomic_DNA"/>
</dbReference>
<name>A0A383D566_9ZZZZ</name>
<reference evidence="1" key="1">
    <citation type="submission" date="2018-05" db="EMBL/GenBank/DDBJ databases">
        <authorList>
            <person name="Lanie J.A."/>
            <person name="Ng W.-L."/>
            <person name="Kazmierczak K.M."/>
            <person name="Andrzejewski T.M."/>
            <person name="Davidsen T.M."/>
            <person name="Wayne K.J."/>
            <person name="Tettelin H."/>
            <person name="Glass J.I."/>
            <person name="Rusch D."/>
            <person name="Podicherti R."/>
            <person name="Tsui H.-C.T."/>
            <person name="Winkler M.E."/>
        </authorList>
    </citation>
    <scope>NUCLEOTIDE SEQUENCE</scope>
</reference>
<evidence type="ECO:0000313" key="1">
    <source>
        <dbReference type="EMBL" id="SVE39707.1"/>
    </source>
</evidence>